<evidence type="ECO:0008006" key="8">
    <source>
        <dbReference type="Google" id="ProtNLM"/>
    </source>
</evidence>
<dbReference type="SUPFAM" id="SSF50814">
    <property type="entry name" value="Lipocalins"/>
    <property type="match status" value="1"/>
</dbReference>
<comment type="similarity">
    <text evidence="6">Belongs to the calycin superfamily. Triabin family.</text>
</comment>
<keyword evidence="3" id="KW-0800">Toxin</keyword>
<evidence type="ECO:0000256" key="1">
    <source>
        <dbReference type="ARBA" id="ARBA00004613"/>
    </source>
</evidence>
<dbReference type="Gene3D" id="2.40.128.20">
    <property type="match status" value="1"/>
</dbReference>
<dbReference type="AlphaFoldDB" id="G8JKI9"/>
<sequence>AGDGGKSIVQHPFEGNQQLRCETTKEDGAQLTFDCKLGEKSLGETIFIPIATDYEDYSLYYLCITTDKGSTDDIYLVASRKSVNEEIPGALNSLTKDLSFKKCPN</sequence>
<keyword evidence="5" id="KW-1199">Hemostasis impairing toxin</keyword>
<evidence type="ECO:0000256" key="3">
    <source>
        <dbReference type="ARBA" id="ARBA00022656"/>
    </source>
</evidence>
<organism evidence="7">
    <name type="scientific">Triatoma rubida</name>
    <dbReference type="NCBI Taxonomy" id="162364"/>
    <lineage>
        <taxon>Eukaryota</taxon>
        <taxon>Metazoa</taxon>
        <taxon>Ecdysozoa</taxon>
        <taxon>Arthropoda</taxon>
        <taxon>Hexapoda</taxon>
        <taxon>Insecta</taxon>
        <taxon>Pterygota</taxon>
        <taxon>Neoptera</taxon>
        <taxon>Paraneoptera</taxon>
        <taxon>Hemiptera</taxon>
        <taxon>Heteroptera</taxon>
        <taxon>Panheteroptera</taxon>
        <taxon>Cimicomorpha</taxon>
        <taxon>Reduviidae</taxon>
        <taxon>Triatominae</taxon>
        <taxon>Triatoma</taxon>
    </lineage>
</organism>
<feature type="non-terminal residue" evidence="7">
    <location>
        <position position="1"/>
    </location>
</feature>
<dbReference type="GO" id="GO:0090729">
    <property type="term" value="F:toxin activity"/>
    <property type="evidence" value="ECO:0007669"/>
    <property type="project" value="UniProtKB-KW"/>
</dbReference>
<keyword evidence="2" id="KW-0964">Secreted</keyword>
<reference evidence="7" key="1">
    <citation type="journal article" date="2012" name="J. Med. Entomol.">
        <title>An insight into the sialotranscriptome of Triatoma rubida (Hemiptera: Heteroptera).</title>
        <authorList>
            <person name="Ribeiro J.M.C."/>
            <person name="Assumpcao T.C.F."/>
            <person name="Pham V.M."/>
            <person name="Francischetti I.M.B."/>
            <person name="Reisenman C.E."/>
        </authorList>
    </citation>
    <scope>NUCLEOTIDE SEQUENCE</scope>
    <source>
        <tissue evidence="7">Salivary gland</tissue>
    </source>
</reference>
<dbReference type="InterPro" id="IPR012674">
    <property type="entry name" value="Calycin"/>
</dbReference>
<evidence type="ECO:0000256" key="2">
    <source>
        <dbReference type="ARBA" id="ARBA00022525"/>
    </source>
</evidence>
<dbReference type="InterPro" id="IPR005657">
    <property type="entry name" value="Triabi/Procalin"/>
</dbReference>
<dbReference type="EMBL" id="JP593118">
    <property type="protein sequence ID" value="AER92503.1"/>
    <property type="molecule type" value="mRNA"/>
</dbReference>
<evidence type="ECO:0000256" key="4">
    <source>
        <dbReference type="ARBA" id="ARBA00022729"/>
    </source>
</evidence>
<comment type="subcellular location">
    <subcellularLocation>
        <location evidence="1">Secreted</location>
    </subcellularLocation>
</comment>
<keyword evidence="4" id="KW-0732">Signal</keyword>
<dbReference type="GO" id="GO:0030682">
    <property type="term" value="P:symbiont-mediated perturbation of host defenses"/>
    <property type="evidence" value="ECO:0007669"/>
    <property type="project" value="InterPro"/>
</dbReference>
<name>G8JKI9_9HEMI</name>
<protein>
    <recommendedName>
        <fullName evidence="8">Lipocalin/cytosolic fatty-acid binding domain-containing protein</fullName>
    </recommendedName>
</protein>
<evidence type="ECO:0000313" key="7">
    <source>
        <dbReference type="EMBL" id="AER92503.1"/>
    </source>
</evidence>
<evidence type="ECO:0000256" key="6">
    <source>
        <dbReference type="ARBA" id="ARBA00034121"/>
    </source>
</evidence>
<dbReference type="GO" id="GO:0005576">
    <property type="term" value="C:extracellular region"/>
    <property type="evidence" value="ECO:0007669"/>
    <property type="project" value="UniProtKB-SubCell"/>
</dbReference>
<accession>G8JKI9</accession>
<evidence type="ECO:0000256" key="5">
    <source>
        <dbReference type="ARBA" id="ARBA00023240"/>
    </source>
</evidence>
<dbReference type="Pfam" id="PF03973">
    <property type="entry name" value="Triabin"/>
    <property type="match status" value="1"/>
</dbReference>
<proteinExistence type="evidence at transcript level"/>